<proteinExistence type="predicted"/>
<dbReference type="Pfam" id="PF14817">
    <property type="entry name" value="HAUS5"/>
    <property type="match status" value="1"/>
</dbReference>
<dbReference type="InterPro" id="IPR044706">
    <property type="entry name" value="AUG5_plant"/>
</dbReference>
<evidence type="ECO:0000313" key="1">
    <source>
        <dbReference type="EMBL" id="RAL42643.1"/>
    </source>
</evidence>
<protein>
    <submittedName>
        <fullName evidence="1">Uncharacterized protein</fullName>
    </submittedName>
</protein>
<dbReference type="AlphaFoldDB" id="A0A328DFH1"/>
<evidence type="ECO:0000313" key="2">
    <source>
        <dbReference type="Proteomes" id="UP000249390"/>
    </source>
</evidence>
<dbReference type="GO" id="GO:0005876">
    <property type="term" value="C:spindle microtubule"/>
    <property type="evidence" value="ECO:0007669"/>
    <property type="project" value="InterPro"/>
</dbReference>
<organism evidence="1 2">
    <name type="scientific">Cuscuta australis</name>
    <dbReference type="NCBI Taxonomy" id="267555"/>
    <lineage>
        <taxon>Eukaryota</taxon>
        <taxon>Viridiplantae</taxon>
        <taxon>Streptophyta</taxon>
        <taxon>Embryophyta</taxon>
        <taxon>Tracheophyta</taxon>
        <taxon>Spermatophyta</taxon>
        <taxon>Magnoliopsida</taxon>
        <taxon>eudicotyledons</taxon>
        <taxon>Gunneridae</taxon>
        <taxon>Pentapetalae</taxon>
        <taxon>asterids</taxon>
        <taxon>lamiids</taxon>
        <taxon>Solanales</taxon>
        <taxon>Convolvulaceae</taxon>
        <taxon>Cuscuteae</taxon>
        <taxon>Cuscuta</taxon>
        <taxon>Cuscuta subgen. Grammica</taxon>
        <taxon>Cuscuta sect. Cleistogrammica</taxon>
    </lineage>
</organism>
<dbReference type="GO" id="GO:0051225">
    <property type="term" value="P:spindle assembly"/>
    <property type="evidence" value="ECO:0007669"/>
    <property type="project" value="InterPro"/>
</dbReference>
<dbReference type="GO" id="GO:0070652">
    <property type="term" value="C:HAUS complex"/>
    <property type="evidence" value="ECO:0007669"/>
    <property type="project" value="InterPro"/>
</dbReference>
<sequence>MPANEEDLQTERTPLGNANEEFHLMENKAKDLIEKQVSAFSQTQDNTLYMLPSTPQCFGSNGSTGPEAVVAAERNAAILTAKAGARDPSAIPSICCIFAALQSTAGETFPSICRISAAL</sequence>
<dbReference type="PANTHER" id="PTHR34968:SF1">
    <property type="entry name" value="AUGMIN SUBUNIT 5"/>
    <property type="match status" value="1"/>
</dbReference>
<dbReference type="Proteomes" id="UP000249390">
    <property type="component" value="Unassembled WGS sequence"/>
</dbReference>
<comment type="caution">
    <text evidence="1">The sequence shown here is derived from an EMBL/GenBank/DDBJ whole genome shotgun (WGS) entry which is preliminary data.</text>
</comment>
<dbReference type="InterPro" id="IPR029131">
    <property type="entry name" value="HAUS5"/>
</dbReference>
<reference evidence="1 2" key="1">
    <citation type="submission" date="2018-06" db="EMBL/GenBank/DDBJ databases">
        <title>The Genome of Cuscuta australis (Dodder) Provides Insight into the Evolution of Plant Parasitism.</title>
        <authorList>
            <person name="Liu H."/>
        </authorList>
    </citation>
    <scope>NUCLEOTIDE SEQUENCE [LARGE SCALE GENOMIC DNA]</scope>
    <source>
        <strain evidence="2">cv. Yunnan</strain>
        <tissue evidence="1">Vines</tissue>
    </source>
</reference>
<dbReference type="EMBL" id="NQVE01000162">
    <property type="protein sequence ID" value="RAL42643.1"/>
    <property type="molecule type" value="Genomic_DNA"/>
</dbReference>
<gene>
    <name evidence="1" type="ORF">DM860_009150</name>
</gene>
<accession>A0A328DFH1</accession>
<name>A0A328DFH1_9ASTE</name>
<dbReference type="PANTHER" id="PTHR34968">
    <property type="entry name" value="AUGMIN SUBUNIT 5"/>
    <property type="match status" value="1"/>
</dbReference>
<keyword evidence="2" id="KW-1185">Reference proteome</keyword>